<evidence type="ECO:0000256" key="2">
    <source>
        <dbReference type="ARBA" id="ARBA00023125"/>
    </source>
</evidence>
<dbReference type="GO" id="GO:0003700">
    <property type="term" value="F:DNA-binding transcription factor activity"/>
    <property type="evidence" value="ECO:0007669"/>
    <property type="project" value="TreeGrafter"/>
</dbReference>
<dbReference type="Proteomes" id="UP000199202">
    <property type="component" value="Unassembled WGS sequence"/>
</dbReference>
<dbReference type="OrthoDB" id="3818006at2"/>
<keyword evidence="1" id="KW-0805">Transcription regulation</keyword>
<dbReference type="InterPro" id="IPR036271">
    <property type="entry name" value="Tet_transcr_reg_TetR-rel_C_sf"/>
</dbReference>
<dbReference type="Gene3D" id="1.10.10.60">
    <property type="entry name" value="Homeodomain-like"/>
    <property type="match status" value="1"/>
</dbReference>
<gene>
    <name evidence="6" type="ORF">SAMN05421869_1193</name>
</gene>
<dbReference type="GO" id="GO:0000976">
    <property type="term" value="F:transcription cis-regulatory region binding"/>
    <property type="evidence" value="ECO:0007669"/>
    <property type="project" value="TreeGrafter"/>
</dbReference>
<dbReference type="InterPro" id="IPR004111">
    <property type="entry name" value="Repressor_TetR_C"/>
</dbReference>
<dbReference type="GO" id="GO:0045892">
    <property type="term" value="P:negative regulation of DNA-templated transcription"/>
    <property type="evidence" value="ECO:0007669"/>
    <property type="project" value="InterPro"/>
</dbReference>
<accession>A0A1G9ES15</accession>
<evidence type="ECO:0000256" key="4">
    <source>
        <dbReference type="PROSITE-ProRule" id="PRU00335"/>
    </source>
</evidence>
<dbReference type="EMBL" id="FNDJ01000019">
    <property type="protein sequence ID" value="SDK78868.1"/>
    <property type="molecule type" value="Genomic_DNA"/>
</dbReference>
<dbReference type="PRINTS" id="PR00455">
    <property type="entry name" value="HTHTETR"/>
</dbReference>
<dbReference type="SUPFAM" id="SSF46689">
    <property type="entry name" value="Homeodomain-like"/>
    <property type="match status" value="1"/>
</dbReference>
<name>A0A1G9ES15_9ACTN</name>
<dbReference type="STRING" id="633440.SAMN05421869_1193"/>
<dbReference type="InterPro" id="IPR050109">
    <property type="entry name" value="HTH-type_TetR-like_transc_reg"/>
</dbReference>
<keyword evidence="3" id="KW-0804">Transcription</keyword>
<feature type="domain" description="HTH tetR-type" evidence="5">
    <location>
        <begin position="5"/>
        <end position="65"/>
    </location>
</feature>
<protein>
    <submittedName>
        <fullName evidence="6">DNA-binding transcriptional regulator, AcrR family</fullName>
    </submittedName>
</protein>
<dbReference type="RefSeq" id="WP_090941991.1">
    <property type="nucleotide sequence ID" value="NZ_FNDJ01000019.1"/>
</dbReference>
<organism evidence="6 7">
    <name type="scientific">Nonomuraea jiangxiensis</name>
    <dbReference type="NCBI Taxonomy" id="633440"/>
    <lineage>
        <taxon>Bacteria</taxon>
        <taxon>Bacillati</taxon>
        <taxon>Actinomycetota</taxon>
        <taxon>Actinomycetes</taxon>
        <taxon>Streptosporangiales</taxon>
        <taxon>Streptosporangiaceae</taxon>
        <taxon>Nonomuraea</taxon>
    </lineage>
</organism>
<dbReference type="PANTHER" id="PTHR30055:SF151">
    <property type="entry name" value="TRANSCRIPTIONAL REGULATORY PROTEIN"/>
    <property type="match status" value="1"/>
</dbReference>
<dbReference type="Pfam" id="PF02909">
    <property type="entry name" value="TetR_C_1"/>
    <property type="match status" value="1"/>
</dbReference>
<dbReference type="InterPro" id="IPR009057">
    <property type="entry name" value="Homeodomain-like_sf"/>
</dbReference>
<dbReference type="AlphaFoldDB" id="A0A1G9ES15"/>
<dbReference type="Gene3D" id="1.10.357.10">
    <property type="entry name" value="Tetracycline Repressor, domain 2"/>
    <property type="match status" value="1"/>
</dbReference>
<reference evidence="6 7" key="1">
    <citation type="submission" date="2016-10" db="EMBL/GenBank/DDBJ databases">
        <authorList>
            <person name="de Groot N.N."/>
        </authorList>
    </citation>
    <scope>NUCLEOTIDE SEQUENCE [LARGE SCALE GENOMIC DNA]</scope>
    <source>
        <strain evidence="6 7">CGMCC 4.6533</strain>
    </source>
</reference>
<dbReference type="PANTHER" id="PTHR30055">
    <property type="entry name" value="HTH-TYPE TRANSCRIPTIONAL REGULATOR RUTR"/>
    <property type="match status" value="1"/>
</dbReference>
<dbReference type="SUPFAM" id="SSF48498">
    <property type="entry name" value="Tetracyclin repressor-like, C-terminal domain"/>
    <property type="match status" value="1"/>
</dbReference>
<sequence length="240" mass="25646">MPRDTLTREQIVRAAIELLDAEGLDGLNMRALGKRLGSAATAVYWHVGSKDNLISLAGDELWHEIALPDPATVGWRASATSMATDLHAMLNRHPWLVQSLGSFVMFGPGKARYDDHHLGVYEAAGFTGARADQAAGAVFTFVLGSALGPAAEAALTRKLSREGGDAEERMRDGMAQAMEIAERFPRLRARLGTTAATDYAAAPDNSFEFGLRAILDGMEAQLMAPHPPSGQNTGHPTPTP</sequence>
<evidence type="ECO:0000313" key="7">
    <source>
        <dbReference type="Proteomes" id="UP000199202"/>
    </source>
</evidence>
<evidence type="ECO:0000256" key="3">
    <source>
        <dbReference type="ARBA" id="ARBA00023163"/>
    </source>
</evidence>
<keyword evidence="2 4" id="KW-0238">DNA-binding</keyword>
<feature type="DNA-binding region" description="H-T-H motif" evidence="4">
    <location>
        <begin position="28"/>
        <end position="47"/>
    </location>
</feature>
<evidence type="ECO:0000313" key="6">
    <source>
        <dbReference type="EMBL" id="SDK78868.1"/>
    </source>
</evidence>
<evidence type="ECO:0000256" key="1">
    <source>
        <dbReference type="ARBA" id="ARBA00023015"/>
    </source>
</evidence>
<dbReference type="Pfam" id="PF00440">
    <property type="entry name" value="TetR_N"/>
    <property type="match status" value="1"/>
</dbReference>
<keyword evidence="7" id="KW-1185">Reference proteome</keyword>
<dbReference type="PROSITE" id="PS50977">
    <property type="entry name" value="HTH_TETR_2"/>
    <property type="match status" value="1"/>
</dbReference>
<dbReference type="InterPro" id="IPR001647">
    <property type="entry name" value="HTH_TetR"/>
</dbReference>
<evidence type="ECO:0000259" key="5">
    <source>
        <dbReference type="PROSITE" id="PS50977"/>
    </source>
</evidence>
<proteinExistence type="predicted"/>